<protein>
    <submittedName>
        <fullName evidence="2">NAD-dependent epimerase/dehydratase family protein</fullName>
    </submittedName>
</protein>
<proteinExistence type="predicted"/>
<accession>A0A6N9PYA6</accession>
<dbReference type="Gene3D" id="3.40.50.720">
    <property type="entry name" value="NAD(P)-binding Rossmann-like Domain"/>
    <property type="match status" value="1"/>
</dbReference>
<comment type="caution">
    <text evidence="2">The sequence shown here is derived from an EMBL/GenBank/DDBJ whole genome shotgun (WGS) entry which is preliminary data.</text>
</comment>
<gene>
    <name evidence="2" type="ORF">ERL59_01300</name>
</gene>
<organism evidence="2 3">
    <name type="scientific">Chengkuizengella marina</name>
    <dbReference type="NCBI Taxonomy" id="2507566"/>
    <lineage>
        <taxon>Bacteria</taxon>
        <taxon>Bacillati</taxon>
        <taxon>Bacillota</taxon>
        <taxon>Bacilli</taxon>
        <taxon>Bacillales</taxon>
        <taxon>Paenibacillaceae</taxon>
        <taxon>Chengkuizengella</taxon>
    </lineage>
</organism>
<dbReference type="Pfam" id="PF01370">
    <property type="entry name" value="Epimerase"/>
    <property type="match status" value="1"/>
</dbReference>
<sequence>MSLNRVLVMGGTEFVGKSLVKGLISKGYIVDFLTRGNKKVNFRGFHKHIICDRKNQNTLKGTLENYIYDYIFDVSAYTREDVHFLLQSINKSKLKRYVFISSAAVYSPSNEYLYENSERGNNPHWGIYGEDKKKAEDYLFEKHQKDELPIVIFRPSYIYGKGNNLYRESYFFHRLMSEQPLPVPNTDQSKVQFIHINDIVDITIQSITNDKTIGEAFNLTHPRQLNWMELGSIIQNIISKGRVMSINREVIDLLNVKDRDFFPFRDVPLLLNTAKLKEDLLLPRIDIEEGLKLSYEWFLKQDLKPRFHEFEQLERVTRYCLER</sequence>
<keyword evidence="3" id="KW-1185">Reference proteome</keyword>
<evidence type="ECO:0000259" key="1">
    <source>
        <dbReference type="Pfam" id="PF01370"/>
    </source>
</evidence>
<dbReference type="EMBL" id="SIJB01000004">
    <property type="protein sequence ID" value="NBI27605.1"/>
    <property type="molecule type" value="Genomic_DNA"/>
</dbReference>
<evidence type="ECO:0000313" key="3">
    <source>
        <dbReference type="Proteomes" id="UP000448943"/>
    </source>
</evidence>
<feature type="domain" description="NAD-dependent epimerase/dehydratase" evidence="1">
    <location>
        <begin position="6"/>
        <end position="219"/>
    </location>
</feature>
<dbReference type="InterPro" id="IPR001509">
    <property type="entry name" value="Epimerase_deHydtase"/>
</dbReference>
<dbReference type="InterPro" id="IPR036291">
    <property type="entry name" value="NAD(P)-bd_dom_sf"/>
</dbReference>
<name>A0A6N9PYA6_9BACL</name>
<dbReference type="PANTHER" id="PTHR43245">
    <property type="entry name" value="BIFUNCTIONAL POLYMYXIN RESISTANCE PROTEIN ARNA"/>
    <property type="match status" value="1"/>
</dbReference>
<reference evidence="2 3" key="1">
    <citation type="submission" date="2019-01" db="EMBL/GenBank/DDBJ databases">
        <title>Chengkuizengella sp. nov., isolated from deep-sea sediment of East Pacific Ocean.</title>
        <authorList>
            <person name="Yang J."/>
            <person name="Lai Q."/>
            <person name="Shao Z."/>
        </authorList>
    </citation>
    <scope>NUCLEOTIDE SEQUENCE [LARGE SCALE GENOMIC DNA]</scope>
    <source>
        <strain evidence="2 3">YPA3-1-1</strain>
    </source>
</reference>
<dbReference type="SUPFAM" id="SSF51735">
    <property type="entry name" value="NAD(P)-binding Rossmann-fold domains"/>
    <property type="match status" value="1"/>
</dbReference>
<dbReference type="AlphaFoldDB" id="A0A6N9PYA6"/>
<dbReference type="InterPro" id="IPR050177">
    <property type="entry name" value="Lipid_A_modif_metabolic_enz"/>
</dbReference>
<dbReference type="Proteomes" id="UP000448943">
    <property type="component" value="Unassembled WGS sequence"/>
</dbReference>
<evidence type="ECO:0000313" key="2">
    <source>
        <dbReference type="EMBL" id="NBI27605.1"/>
    </source>
</evidence>